<dbReference type="AlphaFoldDB" id="A0A4Q2A6D0"/>
<evidence type="ECO:0000256" key="1">
    <source>
        <dbReference type="SAM" id="MobiDB-lite"/>
    </source>
</evidence>
<sequence length="87" mass="9689">MCGRPLNVCNGLRRMERVPELRRADARESGRRDDSKDDSGRPGDVSTGRRESGGDALACRFLLVRSRERPHVAVDVDDDGLRRVLGV</sequence>
<feature type="region of interest" description="Disordered" evidence="1">
    <location>
        <begin position="19"/>
        <end position="53"/>
    </location>
</feature>
<proteinExistence type="predicted"/>
<evidence type="ECO:0000313" key="3">
    <source>
        <dbReference type="Proteomes" id="UP000289650"/>
    </source>
</evidence>
<dbReference type="Proteomes" id="UP000289650">
    <property type="component" value="Unassembled WGS sequence"/>
</dbReference>
<comment type="caution">
    <text evidence="2">The sequence shown here is derived from an EMBL/GenBank/DDBJ whole genome shotgun (WGS) entry which is preliminary data.</text>
</comment>
<protein>
    <submittedName>
        <fullName evidence="2">Uncharacterized protein</fullName>
    </submittedName>
</protein>
<name>A0A4Q2A6D0_9BURK</name>
<reference evidence="2 3" key="1">
    <citation type="submission" date="2018-08" db="EMBL/GenBank/DDBJ databases">
        <title>Mountain-cultivated ginseng endophyte, Burkholderia stabilis and its activity against ginseng root rot disease.</title>
        <authorList>
            <person name="Tapan Kumar M."/>
            <person name="Bae H."/>
            <person name="Shanmugam G."/>
            <person name="Jeon J."/>
        </authorList>
    </citation>
    <scope>NUCLEOTIDE SEQUENCE [LARGE SCALE GENOMIC DNA]</scope>
    <source>
        <strain evidence="2 3">EB159</strain>
    </source>
</reference>
<dbReference type="EMBL" id="QWEX01000004">
    <property type="protein sequence ID" value="RXV64525.1"/>
    <property type="molecule type" value="Genomic_DNA"/>
</dbReference>
<evidence type="ECO:0000313" key="2">
    <source>
        <dbReference type="EMBL" id="RXV64525.1"/>
    </source>
</evidence>
<gene>
    <name evidence="2" type="ORF">D1006_40105</name>
</gene>
<accession>A0A4Q2A6D0</accession>
<organism evidence="2 3">
    <name type="scientific">Burkholderia stabilis</name>
    <dbReference type="NCBI Taxonomy" id="95485"/>
    <lineage>
        <taxon>Bacteria</taxon>
        <taxon>Pseudomonadati</taxon>
        <taxon>Pseudomonadota</taxon>
        <taxon>Betaproteobacteria</taxon>
        <taxon>Burkholderiales</taxon>
        <taxon>Burkholderiaceae</taxon>
        <taxon>Burkholderia</taxon>
        <taxon>Burkholderia cepacia complex</taxon>
    </lineage>
</organism>